<reference evidence="6" key="1">
    <citation type="submission" date="2020-07" db="EMBL/GenBank/DDBJ databases">
        <title>Clarias magur genome sequencing, assembly and annotation.</title>
        <authorList>
            <person name="Kushwaha B."/>
            <person name="Kumar R."/>
            <person name="Das P."/>
            <person name="Joshi C.G."/>
            <person name="Kumar D."/>
            <person name="Nagpure N.S."/>
            <person name="Pandey M."/>
            <person name="Agarwal S."/>
            <person name="Srivastava S."/>
            <person name="Singh M."/>
            <person name="Sahoo L."/>
            <person name="Jayasankar P."/>
            <person name="Meher P.K."/>
            <person name="Koringa P.G."/>
            <person name="Iquebal M.A."/>
            <person name="Das S.P."/>
            <person name="Bit A."/>
            <person name="Patnaik S."/>
            <person name="Patel N."/>
            <person name="Shah T.M."/>
            <person name="Hinsu A."/>
            <person name="Jena J.K."/>
        </authorList>
    </citation>
    <scope>NUCLEOTIDE SEQUENCE</scope>
    <source>
        <strain evidence="6">CIFAMagur01</strain>
        <tissue evidence="6">Testis</tissue>
    </source>
</reference>
<accession>A0A8J4XC15</accession>
<evidence type="ECO:0000256" key="1">
    <source>
        <dbReference type="ARBA" id="ARBA00004308"/>
    </source>
</evidence>
<feature type="compositionally biased region" description="Polar residues" evidence="5">
    <location>
        <begin position="200"/>
        <end position="212"/>
    </location>
</feature>
<feature type="compositionally biased region" description="Polar residues" evidence="5">
    <location>
        <begin position="224"/>
        <end position="239"/>
    </location>
</feature>
<evidence type="ECO:0000256" key="5">
    <source>
        <dbReference type="SAM" id="MobiDB-lite"/>
    </source>
</evidence>
<proteinExistence type="predicted"/>
<feature type="region of interest" description="Disordered" evidence="5">
    <location>
        <begin position="200"/>
        <end position="242"/>
    </location>
</feature>
<dbReference type="PANTHER" id="PTHR14514">
    <property type="entry name" value="PKA ANCHORING PROTEIN"/>
    <property type="match status" value="1"/>
</dbReference>
<dbReference type="Proteomes" id="UP000727407">
    <property type="component" value="Unassembled WGS sequence"/>
</dbReference>
<keyword evidence="7" id="KW-1185">Reference proteome</keyword>
<dbReference type="Gene3D" id="1.20.58.60">
    <property type="match status" value="1"/>
</dbReference>
<dbReference type="EMBL" id="QNUK01000109">
    <property type="protein sequence ID" value="KAF5901578.1"/>
    <property type="molecule type" value="Genomic_DNA"/>
</dbReference>
<comment type="caution">
    <text evidence="6">The sequence shown here is derived from an EMBL/GenBank/DDBJ whole genome shotgun (WGS) entry which is preliminary data.</text>
</comment>
<sequence length="677" mass="76141">FIHLAEKNGELTLSDTLSQMEQRNYGSHKSRIPKFIRSGYTRHLTQEASDRSRLLLARESAASKKTVTMAPTSRYMTGKSLYTARKPLVSTEHQISILKNPSTHEYSERVHMGTVDNHQTQDEGTDSNMLDSTRVPQIIAFPLSSTREDLFASLNLSEPNFCPVPSTNKVERRNLSSSFLDDLDLTVPLSPKLTSTQRIIPHSYTSRTSQRTNTRESKQVRPSLYNTGCSQSKNKSYSSEPKRMSHHQTTYWSCAIPSTLPPSPNRKSPSWDPDKEYQSLLDYTYPLRPNMTNTWGSNEQILRTDQPLQDSGIEVESFLSSSSLSFLDQPVSGMRKGKTGSSSSQTFGFQNLNLKNLAHSRSSDLRLSRSINSSLEQVGLSVESLDCEGKDSFHYKKCGIFSTSRSAPTFIRSISILPHPGSLGEWDEEFLHLPEQLKEIQDLSQKLNDITIQISQPITTDCESRQKDSASVRFSPVQMEKQAAEVSCVQRSTEGIPFIERTKGVDNRVQGVSHQVTRNNLRDLEAIVDQLGGMSWYEFKKETETVDGSNETQDSLLQHLQTFCSNLEKLIQWLHKVVEKMDELSPPSVDIESVKASLADYKSFQEEVQTHRPLTASVLQTGDMLLCCMNSAAPFLKETLTLIESQSHALETHSEHLFSSILSTMDCLTEPNSQDST</sequence>
<evidence type="ECO:0000313" key="7">
    <source>
        <dbReference type="Proteomes" id="UP000727407"/>
    </source>
</evidence>
<protein>
    <submittedName>
        <fullName evidence="6">Centrosomal protein of 68 kDa-like</fullName>
    </submittedName>
</protein>
<organism evidence="6 7">
    <name type="scientific">Clarias magur</name>
    <name type="common">Asian catfish</name>
    <name type="synonym">Macropteronotus magur</name>
    <dbReference type="NCBI Taxonomy" id="1594786"/>
    <lineage>
        <taxon>Eukaryota</taxon>
        <taxon>Metazoa</taxon>
        <taxon>Chordata</taxon>
        <taxon>Craniata</taxon>
        <taxon>Vertebrata</taxon>
        <taxon>Euteleostomi</taxon>
        <taxon>Actinopterygii</taxon>
        <taxon>Neopterygii</taxon>
        <taxon>Teleostei</taxon>
        <taxon>Ostariophysi</taxon>
        <taxon>Siluriformes</taxon>
        <taxon>Clariidae</taxon>
        <taxon>Clarias</taxon>
    </lineage>
</organism>
<dbReference type="OrthoDB" id="9448174at2759"/>
<evidence type="ECO:0000256" key="4">
    <source>
        <dbReference type="ARBA" id="ARBA00023136"/>
    </source>
</evidence>
<feature type="non-terminal residue" evidence="6">
    <location>
        <position position="677"/>
    </location>
</feature>
<name>A0A8J4XC15_CLAMG</name>
<keyword evidence="2" id="KW-0597">Phosphoprotein</keyword>
<evidence type="ECO:0000256" key="3">
    <source>
        <dbReference type="ARBA" id="ARBA00022737"/>
    </source>
</evidence>
<dbReference type="AlphaFoldDB" id="A0A8J4XC15"/>
<evidence type="ECO:0000313" key="6">
    <source>
        <dbReference type="EMBL" id="KAF5901578.1"/>
    </source>
</evidence>
<keyword evidence="3" id="KW-0677">Repeat</keyword>
<comment type="subcellular location">
    <subcellularLocation>
        <location evidence="1">Endomembrane system</location>
    </subcellularLocation>
</comment>
<evidence type="ECO:0000256" key="2">
    <source>
        <dbReference type="ARBA" id="ARBA00022553"/>
    </source>
</evidence>
<keyword evidence="4" id="KW-0472">Membrane</keyword>
<dbReference type="SUPFAM" id="SSF46966">
    <property type="entry name" value="Spectrin repeat"/>
    <property type="match status" value="1"/>
</dbReference>
<gene>
    <name evidence="6" type="primary">cep68</name>
    <name evidence="6" type="ORF">DAT39_008722</name>
</gene>
<feature type="non-terminal residue" evidence="6">
    <location>
        <position position="1"/>
    </location>
</feature>
<dbReference type="PANTHER" id="PTHR14514:SF2">
    <property type="entry name" value="A-KINASE ANCHOR PROTEIN 6"/>
    <property type="match status" value="1"/>
</dbReference>